<sequence length="66" mass="6853">MEVGPQVRRGDVDDEGVEDAHELAREDHREDPPGPRPGPGAGHGRRTGRSGPTGITGRDVSGVGST</sequence>
<feature type="compositionally biased region" description="Basic and acidic residues" evidence="1">
    <location>
        <begin position="18"/>
        <end position="33"/>
    </location>
</feature>
<proteinExistence type="predicted"/>
<name>A0ABN2WBY0_9ACTN</name>
<evidence type="ECO:0000256" key="1">
    <source>
        <dbReference type="SAM" id="MobiDB-lite"/>
    </source>
</evidence>
<keyword evidence="3" id="KW-1185">Reference proteome</keyword>
<organism evidence="2 3">
    <name type="scientific">Streptomyces albiaxialis</name>
    <dbReference type="NCBI Taxonomy" id="329523"/>
    <lineage>
        <taxon>Bacteria</taxon>
        <taxon>Bacillati</taxon>
        <taxon>Actinomycetota</taxon>
        <taxon>Actinomycetes</taxon>
        <taxon>Kitasatosporales</taxon>
        <taxon>Streptomycetaceae</taxon>
        <taxon>Streptomyces</taxon>
    </lineage>
</organism>
<evidence type="ECO:0000313" key="2">
    <source>
        <dbReference type="EMBL" id="GAA2088933.1"/>
    </source>
</evidence>
<protein>
    <submittedName>
        <fullName evidence="2">Uncharacterized protein</fullName>
    </submittedName>
</protein>
<reference evidence="2 3" key="1">
    <citation type="journal article" date="2019" name="Int. J. Syst. Evol. Microbiol.">
        <title>The Global Catalogue of Microorganisms (GCM) 10K type strain sequencing project: providing services to taxonomists for standard genome sequencing and annotation.</title>
        <authorList>
            <consortium name="The Broad Institute Genomics Platform"/>
            <consortium name="The Broad Institute Genome Sequencing Center for Infectious Disease"/>
            <person name="Wu L."/>
            <person name="Ma J."/>
        </authorList>
    </citation>
    <scope>NUCLEOTIDE SEQUENCE [LARGE SCALE GENOMIC DNA]</scope>
    <source>
        <strain evidence="2 3">JCM 15478</strain>
    </source>
</reference>
<accession>A0ABN2WBY0</accession>
<gene>
    <name evidence="2" type="ORF">GCM10009801_52910</name>
</gene>
<comment type="caution">
    <text evidence="2">The sequence shown here is derived from an EMBL/GenBank/DDBJ whole genome shotgun (WGS) entry which is preliminary data.</text>
</comment>
<dbReference type="Proteomes" id="UP001500016">
    <property type="component" value="Unassembled WGS sequence"/>
</dbReference>
<evidence type="ECO:0000313" key="3">
    <source>
        <dbReference type="Proteomes" id="UP001500016"/>
    </source>
</evidence>
<feature type="region of interest" description="Disordered" evidence="1">
    <location>
        <begin position="1"/>
        <end position="66"/>
    </location>
</feature>
<dbReference type="EMBL" id="BAAAPE010000013">
    <property type="protein sequence ID" value="GAA2088933.1"/>
    <property type="molecule type" value="Genomic_DNA"/>
</dbReference>